<name>A0ABP3GKR5_9ACTN</name>
<protein>
    <submittedName>
        <fullName evidence="1">Uncharacterized protein</fullName>
    </submittedName>
</protein>
<reference evidence="2" key="1">
    <citation type="journal article" date="2019" name="Int. J. Syst. Evol. Microbiol.">
        <title>The Global Catalogue of Microorganisms (GCM) 10K type strain sequencing project: providing services to taxonomists for standard genome sequencing and annotation.</title>
        <authorList>
            <consortium name="The Broad Institute Genomics Platform"/>
            <consortium name="The Broad Institute Genome Sequencing Center for Infectious Disease"/>
            <person name="Wu L."/>
            <person name="Ma J."/>
        </authorList>
    </citation>
    <scope>NUCLEOTIDE SEQUENCE [LARGE SCALE GENOMIC DNA]</scope>
    <source>
        <strain evidence="2">JCM 4565</strain>
    </source>
</reference>
<sequence>MDELIPGPDGRVTALAEQARLGRWRMAAANKKGRIGKAWGDARLHLYEEGLVVTDPEGGEWVFRWESISVLQNLSTVNGSIRDAAYTLIDPSGAALTIGPGTHGLFKRDLAAAGVLSYTRGPWVRYEGQWGPEIQKGILRTQGQTALERLGRGETLRFGHVSLDRAGVSYKGKTAAWTEITEVSVSNASVWIRDARGRSLLNAASVRKVANLYLLLALADRLRG</sequence>
<dbReference type="RefSeq" id="WP_344117954.1">
    <property type="nucleotide sequence ID" value="NZ_BAAABW010000015.1"/>
</dbReference>
<evidence type="ECO:0000313" key="1">
    <source>
        <dbReference type="EMBL" id="GAA0348331.1"/>
    </source>
</evidence>
<proteinExistence type="predicted"/>
<organism evidence="1 2">
    <name type="scientific">Streptomyces blastmyceticus</name>
    <dbReference type="NCBI Taxonomy" id="68180"/>
    <lineage>
        <taxon>Bacteria</taxon>
        <taxon>Bacillati</taxon>
        <taxon>Actinomycetota</taxon>
        <taxon>Actinomycetes</taxon>
        <taxon>Kitasatosporales</taxon>
        <taxon>Streptomycetaceae</taxon>
        <taxon>Streptomyces</taxon>
    </lineage>
</organism>
<gene>
    <name evidence="1" type="ORF">GCM10010319_26120</name>
</gene>
<accession>A0ABP3GKR5</accession>
<comment type="caution">
    <text evidence="1">The sequence shown here is derived from an EMBL/GenBank/DDBJ whole genome shotgun (WGS) entry which is preliminary data.</text>
</comment>
<dbReference type="InterPro" id="IPR046492">
    <property type="entry name" value="DUF6585"/>
</dbReference>
<keyword evidence="2" id="KW-1185">Reference proteome</keyword>
<dbReference type="EMBL" id="BAAABW010000015">
    <property type="protein sequence ID" value="GAA0348331.1"/>
    <property type="molecule type" value="Genomic_DNA"/>
</dbReference>
<dbReference type="Proteomes" id="UP001500063">
    <property type="component" value="Unassembled WGS sequence"/>
</dbReference>
<dbReference type="Pfam" id="PF20226">
    <property type="entry name" value="DUF6585"/>
    <property type="match status" value="1"/>
</dbReference>
<evidence type="ECO:0000313" key="2">
    <source>
        <dbReference type="Proteomes" id="UP001500063"/>
    </source>
</evidence>